<sequence>MPSNLGVVEIPALAKVTWDLYNQCQTIAKDAPTGFQKLVTELGSLQGTLNTFADDVNSNESFFEKMDNDRKRTFERTLGTCLATLQRLKELLARLKGSEISDGKRFWQKIKWATQRTQIEDIRSKIMVHTCNLRLCMSSVGNSSLARIEKTMALAMEEDEQIVLSTEASPVRDTDSVASPMSPARGVVELPANNEEECEIDIIQEVRARMSELANNRSSVGSSSNVKHTSTSSESAITQSDDSLFEATSSTSWLSLNTSPFLPTRDRMNYTRMSSEQLLFGGSIDGRTLDGGIWANDSDLAEKQVAHHTRSYSDSDYSDPHVIEAVTSAMQHLHDVRYQEHISRPIRFEPQNQLHKPTAETLKIFEASVNDGLQITRLTTRDWLRMATWWLLKFIKARATLANCNRHNYVSARGSLSPSMESRSTSHQAYHDLLKASYVLYDIVLEEEASSYPLVDEDRKSIVELSEAINEELSQYTSVDIPEPSSLHTQNLAIWEPMQPEEIWDGAIDLDLGLDNMRWIAVDLEDAGSEQEKVLYRTFVNAGIGGKRSRMRTKGAPYMLLLATREGESEPKIILCNQSGTLCLERDFGLDDLPPLIELSNATLTGFPGARVSEPVPFKFEDMSVLISFQFDADLAQFINIPKTYFEAVWQREPIDATDFTESVIFNTSVDMFEQLNTPTMKSMNPPVVVKSCEMRILERSFGEAWRSIRRMVITSSAAEKAPGTMELFMPLSGAQINRGNMSRQVVLQWSDTCQARSDKTDGNYNPLHSYVYDDTAPNIGVGLQFHSHQEAEDFEKAVLEMNFRPEFSWSQPSSSGLTYNVVDAGTEHKQYKAVLVFRTRSSWRYSDLYYIYRDADYTYDHSSFSIHFPRIYCTDYISTHVDQLYHPESHVTFSHCDKRTTETTIEFGNDLVARTFLSSLSPLYELLYSRRIQSLSPKSNSLFVFQISGKRSADIQLWRRGTAFQLAARWDDSVPDKWLTMSVPSEFIDFSKDNTRLTLPRLPYLRGMTLDMMNVMARSPKNSNAKNKEGAMSISFQTSEDESGHAFEATFSDMFGGLCSTQRRTATLQVVLTHKLSRFAQHPRFRYVVFNTMLRRQSARTVGLYVTRHTDQSNITVEELEHMFMNNDQESHNLAGSVARLANTVPGTRPFWAKHRNELEAMVKTVGCANLFVTFSAADLHWDDLMRHLPRYEEWRTGNQAVRDRIATVNIRDHPHIVAQWFVLRFEAFRETFPSGPYITSRKEPDLFVRCSSDILPSFAIECGWSESWNHLLNCCSESTTMGR</sequence>
<dbReference type="STRING" id="1429867.A0A0G4NVN0"/>
<dbReference type="Proteomes" id="UP000053732">
    <property type="component" value="Unassembled WGS sequence"/>
</dbReference>
<proteinExistence type="predicted"/>
<evidence type="ECO:0000256" key="1">
    <source>
        <dbReference type="SAM" id="MobiDB-lite"/>
    </source>
</evidence>
<feature type="region of interest" description="Disordered" evidence="1">
    <location>
        <begin position="214"/>
        <end position="240"/>
    </location>
</feature>
<evidence type="ECO:0000313" key="3">
    <source>
        <dbReference type="EMBL" id="CRL18102.1"/>
    </source>
</evidence>
<dbReference type="InterPro" id="IPR025476">
    <property type="entry name" value="Helitron_helicase-like"/>
</dbReference>
<organism evidence="3 4">
    <name type="scientific">Penicillium camemberti (strain FM 013)</name>
    <dbReference type="NCBI Taxonomy" id="1429867"/>
    <lineage>
        <taxon>Eukaryota</taxon>
        <taxon>Fungi</taxon>
        <taxon>Dikarya</taxon>
        <taxon>Ascomycota</taxon>
        <taxon>Pezizomycotina</taxon>
        <taxon>Eurotiomycetes</taxon>
        <taxon>Eurotiomycetidae</taxon>
        <taxon>Eurotiales</taxon>
        <taxon>Aspergillaceae</taxon>
        <taxon>Penicillium</taxon>
    </lineage>
</organism>
<feature type="compositionally biased region" description="Low complexity" evidence="1">
    <location>
        <begin position="215"/>
        <end position="235"/>
    </location>
</feature>
<reference evidence="3 4" key="1">
    <citation type="journal article" date="2014" name="Nat. Commun.">
        <title>Multiple recent horizontal transfers of a large genomic region in cheese making fungi.</title>
        <authorList>
            <person name="Cheeseman K."/>
            <person name="Ropars J."/>
            <person name="Renault P."/>
            <person name="Dupont J."/>
            <person name="Gouzy J."/>
            <person name="Branca A."/>
            <person name="Abraham A.L."/>
            <person name="Ceppi M."/>
            <person name="Conseiller E."/>
            <person name="Debuchy R."/>
            <person name="Malagnac F."/>
            <person name="Goarin A."/>
            <person name="Silar P."/>
            <person name="Lacoste S."/>
            <person name="Sallet E."/>
            <person name="Bensimon A."/>
            <person name="Giraud T."/>
            <person name="Brygoo Y."/>
        </authorList>
    </citation>
    <scope>NUCLEOTIDE SEQUENCE [LARGE SCALE GENOMIC DNA]</scope>
    <source>
        <strain evidence="4">FM 013</strain>
    </source>
</reference>
<evidence type="ECO:0000259" key="2">
    <source>
        <dbReference type="Pfam" id="PF14214"/>
    </source>
</evidence>
<keyword evidence="4" id="KW-1185">Reference proteome</keyword>
<accession>A0A0G4NVN0</accession>
<gene>
    <name evidence="3" type="ORF">PCAMFM013_S001g001062</name>
</gene>
<dbReference type="Pfam" id="PF14214">
    <property type="entry name" value="Helitron_like_N"/>
    <property type="match status" value="1"/>
</dbReference>
<protein>
    <submittedName>
        <fullName evidence="3">Str. FM013</fullName>
    </submittedName>
</protein>
<name>A0A0G4NVN0_PENC3</name>
<evidence type="ECO:0000313" key="4">
    <source>
        <dbReference type="Proteomes" id="UP000053732"/>
    </source>
</evidence>
<dbReference type="EMBL" id="HG793134">
    <property type="protein sequence ID" value="CRL18102.1"/>
    <property type="molecule type" value="Genomic_DNA"/>
</dbReference>
<feature type="domain" description="Helitron helicase-like" evidence="2">
    <location>
        <begin position="1070"/>
        <end position="1233"/>
    </location>
</feature>